<keyword evidence="10" id="KW-0256">Endoplasmic reticulum</keyword>
<organism evidence="16 17">
    <name type="scientific">Porites lobata</name>
    <dbReference type="NCBI Taxonomy" id="104759"/>
    <lineage>
        <taxon>Eukaryota</taxon>
        <taxon>Metazoa</taxon>
        <taxon>Cnidaria</taxon>
        <taxon>Anthozoa</taxon>
        <taxon>Hexacorallia</taxon>
        <taxon>Scleractinia</taxon>
        <taxon>Fungiina</taxon>
        <taxon>Poritidae</taxon>
        <taxon>Porites</taxon>
    </lineage>
</organism>
<evidence type="ECO:0000256" key="8">
    <source>
        <dbReference type="ARBA" id="ARBA00022737"/>
    </source>
</evidence>
<keyword evidence="11 14" id="KW-1133">Transmembrane helix</keyword>
<evidence type="ECO:0000256" key="6">
    <source>
        <dbReference type="ARBA" id="ARBA00022679"/>
    </source>
</evidence>
<sequence length="792" mass="89051">MASKFRANGSRPRRRNAKDFVEEERKDAYFDFVVGGGEIDCDFPVPSFSFHVASVIVFFVSIICYWNSCDAGFVFDDSEAIVGNQDLKAEVPLGKLFLHDFWGTNISSNLSHKSYRPLTILTFRFNYWLADGLKPWEFHLFNVILHAVVSVLTLKLFSVLISARKRTSNDNEISLTGESTSIQFSSPRASLVGALIFAVHPIHTESVAGLVGRADLLSALFFILSFLFYARCCDIDAEDGSPEYFPWTYLAMSMVFCSVAMLCKEQGITVLGICCVYDVIVVCEVDPLMLVMRATPTKGDRNGTIYLKEKKAATTWLKGLIFRQVALLVTGILLLLCRWHVMGSSPPVFQVVDNPTSFEKSLIMRIINYNYLYAINAWLLLVPQWLCFDWSMGCVPIINTYSDPRILCIVALWTVLLLLLAYCLCGRNLQIKRNLTMGLALLVVPFLPASNIFFTVGFVVAERVLYLSSIGSCLITVLGFAALSKKYFGKKVLGFTVGALIALYMARTVQRSAEWVDEDTLFTSGLTVCPLNAKVHYNIGKLRAEKGQAVIAEKFYREAIRLNPTYDQALNNLGNLIKDDGRYIEAEALLEKAVEIRNNFAAGWMNLGTVKAALHKDEAEKCYSNAIKYRPRYPDAFFNLGNLYIDQDKTVKAIAAFKTAINLKNDHVGAWMNHALLLEKSGNRDAAITVIREAESHIPNEPSVHFNLANMLGQKDEFVEAEKHFLIALKLKPNSAEIYGNLGVLYHRWGKHEQAGKYYRKALKLDPRSENVHDNLKKLKRTTRQLSSDSPK</sequence>
<feature type="transmembrane region" description="Helical" evidence="14">
    <location>
        <begin position="437"/>
        <end position="458"/>
    </location>
</feature>
<comment type="pathway">
    <text evidence="3">Protein modification; protein glycosylation.</text>
</comment>
<feature type="domain" description="DUF1736" evidence="15">
    <location>
        <begin position="344"/>
        <end position="416"/>
    </location>
</feature>
<evidence type="ECO:0000256" key="9">
    <source>
        <dbReference type="ARBA" id="ARBA00022803"/>
    </source>
</evidence>
<feature type="repeat" description="TPR" evidence="13">
    <location>
        <begin position="634"/>
        <end position="667"/>
    </location>
</feature>
<protein>
    <recommendedName>
        <fullName evidence="5">dolichyl-phosphate-mannose--protein mannosyltransferase</fullName>
        <ecNumber evidence="5">2.4.1.109</ecNumber>
    </recommendedName>
</protein>
<keyword evidence="17" id="KW-1185">Reference proteome</keyword>
<dbReference type="InterPro" id="IPR052346">
    <property type="entry name" value="O-mannosyl-transferase_TMTC"/>
</dbReference>
<evidence type="ECO:0000313" key="16">
    <source>
        <dbReference type="EMBL" id="CAH3034043.1"/>
    </source>
</evidence>
<feature type="transmembrane region" description="Helical" evidence="14">
    <location>
        <begin position="244"/>
        <end position="263"/>
    </location>
</feature>
<feature type="repeat" description="TPR" evidence="13">
    <location>
        <begin position="736"/>
        <end position="769"/>
    </location>
</feature>
<comment type="subcellular location">
    <subcellularLocation>
        <location evidence="2">Endoplasmic reticulum</location>
    </subcellularLocation>
    <subcellularLocation>
        <location evidence="1">Membrane</location>
        <topology evidence="1">Multi-pass membrane protein</topology>
    </subcellularLocation>
</comment>
<evidence type="ECO:0000256" key="2">
    <source>
        <dbReference type="ARBA" id="ARBA00004240"/>
    </source>
</evidence>
<dbReference type="PROSITE" id="PS50005">
    <property type="entry name" value="TPR"/>
    <property type="match status" value="4"/>
</dbReference>
<dbReference type="EC" id="2.4.1.109" evidence="5"/>
<dbReference type="InterPro" id="IPR013618">
    <property type="entry name" value="TMTC_DUF1736"/>
</dbReference>
<keyword evidence="9 13" id="KW-0802">TPR repeat</keyword>
<proteinExistence type="inferred from homology"/>
<dbReference type="SUPFAM" id="SSF48452">
    <property type="entry name" value="TPR-like"/>
    <property type="match status" value="2"/>
</dbReference>
<dbReference type="InterPro" id="IPR019734">
    <property type="entry name" value="TPR_rpt"/>
</dbReference>
<dbReference type="Gene3D" id="1.25.40.10">
    <property type="entry name" value="Tetratricopeptide repeat domain"/>
    <property type="match status" value="3"/>
</dbReference>
<keyword evidence="6" id="KW-0808">Transferase</keyword>
<feature type="transmembrane region" description="Helical" evidence="14">
    <location>
        <begin position="406"/>
        <end position="425"/>
    </location>
</feature>
<evidence type="ECO:0000259" key="15">
    <source>
        <dbReference type="Pfam" id="PF08409"/>
    </source>
</evidence>
<evidence type="ECO:0000256" key="4">
    <source>
        <dbReference type="ARBA" id="ARBA00007882"/>
    </source>
</evidence>
<keyword evidence="12 14" id="KW-0472">Membrane</keyword>
<dbReference type="EMBL" id="CALNXK010000002">
    <property type="protein sequence ID" value="CAH3034043.1"/>
    <property type="molecule type" value="Genomic_DNA"/>
</dbReference>
<dbReference type="SMART" id="SM00028">
    <property type="entry name" value="TPR"/>
    <property type="match status" value="7"/>
</dbReference>
<dbReference type="PROSITE" id="PS50293">
    <property type="entry name" value="TPR_REGION"/>
    <property type="match status" value="1"/>
</dbReference>
<keyword evidence="8" id="KW-0677">Repeat</keyword>
<evidence type="ECO:0000256" key="12">
    <source>
        <dbReference type="ARBA" id="ARBA00023136"/>
    </source>
</evidence>
<evidence type="ECO:0000256" key="10">
    <source>
        <dbReference type="ARBA" id="ARBA00022824"/>
    </source>
</evidence>
<evidence type="ECO:0000313" key="17">
    <source>
        <dbReference type="Proteomes" id="UP001159405"/>
    </source>
</evidence>
<reference evidence="16 17" key="1">
    <citation type="submission" date="2022-05" db="EMBL/GenBank/DDBJ databases">
        <authorList>
            <consortium name="Genoscope - CEA"/>
            <person name="William W."/>
        </authorList>
    </citation>
    <scope>NUCLEOTIDE SEQUENCE [LARGE SCALE GENOMIC DNA]</scope>
</reference>
<dbReference type="Proteomes" id="UP001159405">
    <property type="component" value="Unassembled WGS sequence"/>
</dbReference>
<name>A0ABN8MX80_9CNID</name>
<dbReference type="Pfam" id="PF00515">
    <property type="entry name" value="TPR_1"/>
    <property type="match status" value="1"/>
</dbReference>
<dbReference type="Pfam" id="PF13431">
    <property type="entry name" value="TPR_17"/>
    <property type="match status" value="1"/>
</dbReference>
<feature type="transmembrane region" description="Helical" evidence="14">
    <location>
        <begin position="321"/>
        <end position="341"/>
    </location>
</feature>
<evidence type="ECO:0000256" key="3">
    <source>
        <dbReference type="ARBA" id="ARBA00004922"/>
    </source>
</evidence>
<evidence type="ECO:0000256" key="7">
    <source>
        <dbReference type="ARBA" id="ARBA00022692"/>
    </source>
</evidence>
<feature type="transmembrane region" description="Helical" evidence="14">
    <location>
        <begin position="48"/>
        <end position="68"/>
    </location>
</feature>
<dbReference type="Pfam" id="PF13414">
    <property type="entry name" value="TPR_11"/>
    <property type="match status" value="1"/>
</dbReference>
<feature type="transmembrane region" description="Helical" evidence="14">
    <location>
        <begin position="210"/>
        <end position="229"/>
    </location>
</feature>
<evidence type="ECO:0000256" key="11">
    <source>
        <dbReference type="ARBA" id="ARBA00022989"/>
    </source>
</evidence>
<dbReference type="Pfam" id="PF08409">
    <property type="entry name" value="TMTC_DUF1736"/>
    <property type="match status" value="1"/>
</dbReference>
<evidence type="ECO:0000256" key="1">
    <source>
        <dbReference type="ARBA" id="ARBA00004141"/>
    </source>
</evidence>
<accession>A0ABN8MX80</accession>
<gene>
    <name evidence="16" type="ORF">PLOB_00016249</name>
</gene>
<dbReference type="PANTHER" id="PTHR44227:SF3">
    <property type="entry name" value="PROTEIN O-MANNOSYL-TRANSFERASE TMTC4"/>
    <property type="match status" value="1"/>
</dbReference>
<dbReference type="InterPro" id="IPR011990">
    <property type="entry name" value="TPR-like_helical_dom_sf"/>
</dbReference>
<feature type="transmembrane region" description="Helical" evidence="14">
    <location>
        <begin position="138"/>
        <end position="161"/>
    </location>
</feature>
<evidence type="ECO:0000256" key="5">
    <source>
        <dbReference type="ARBA" id="ARBA00012839"/>
    </source>
</evidence>
<evidence type="ECO:0000256" key="13">
    <source>
        <dbReference type="PROSITE-ProRule" id="PRU00339"/>
    </source>
</evidence>
<feature type="transmembrane region" description="Helical" evidence="14">
    <location>
        <begin position="362"/>
        <end position="386"/>
    </location>
</feature>
<dbReference type="PANTHER" id="PTHR44227">
    <property type="match status" value="1"/>
</dbReference>
<evidence type="ECO:0000256" key="14">
    <source>
        <dbReference type="SAM" id="Phobius"/>
    </source>
</evidence>
<feature type="repeat" description="TPR" evidence="13">
    <location>
        <begin position="533"/>
        <end position="566"/>
    </location>
</feature>
<feature type="transmembrane region" description="Helical" evidence="14">
    <location>
        <begin position="464"/>
        <end position="483"/>
    </location>
</feature>
<comment type="similarity">
    <text evidence="4">Belongs to the TMTC family.</text>
</comment>
<feature type="repeat" description="TPR" evidence="13">
    <location>
        <begin position="702"/>
        <end position="735"/>
    </location>
</feature>
<comment type="caution">
    <text evidence="16">The sequence shown here is derived from an EMBL/GenBank/DDBJ whole genome shotgun (WGS) entry which is preliminary data.</text>
</comment>
<feature type="transmembrane region" description="Helical" evidence="14">
    <location>
        <begin position="492"/>
        <end position="509"/>
    </location>
</feature>
<keyword evidence="7 14" id="KW-0812">Transmembrane</keyword>
<feature type="transmembrane region" description="Helical" evidence="14">
    <location>
        <begin position="270"/>
        <end position="292"/>
    </location>
</feature>